<proteinExistence type="inferred from homology"/>
<protein>
    <recommendedName>
        <fullName evidence="8">Amine oxidase domain-containing protein</fullName>
    </recommendedName>
</protein>
<dbReference type="InterPro" id="IPR002937">
    <property type="entry name" value="Amino_oxidase"/>
</dbReference>
<comment type="subcellular location">
    <subcellularLocation>
        <location evidence="2">Cytoplasm</location>
    </subcellularLocation>
</comment>
<comment type="cofactor">
    <cofactor evidence="1">
        <name>FAD</name>
        <dbReference type="ChEBI" id="CHEBI:57692"/>
    </cofactor>
</comment>
<dbReference type="Gene3D" id="3.50.50.60">
    <property type="entry name" value="FAD/NAD(P)-binding domain"/>
    <property type="match status" value="1"/>
</dbReference>
<dbReference type="Ensembl" id="ENSCSAVT00000019449.1">
    <property type="protein sequence ID" value="ENSCSAVP00000019241.1"/>
    <property type="gene ID" value="ENSCSAVG00000011302.1"/>
</dbReference>
<evidence type="ECO:0000256" key="6">
    <source>
        <dbReference type="ARBA" id="ARBA00022827"/>
    </source>
</evidence>
<sequence length="193" mass="21769">MSSSPSIVIVGGGMGGLSAASKLYEHGFQNVVVIEARGRIGGRVHSIETDKFLFEEGAQWLHGTKDNPLADLIQSNGIRTTKTSSRFHPSMMYTEHGTVGKQEVDIIKTAYKYYAILENKVLYPEHTKLSKSCDVLSYLKEEWLKLCARHKKEEKRLLDKIFQYICSYLCLIDGCFSLSEVSLASYSEYVELQ</sequence>
<feature type="domain" description="Amine oxidase" evidence="8">
    <location>
        <begin position="14"/>
        <end position="165"/>
    </location>
</feature>
<dbReference type="InterPro" id="IPR050281">
    <property type="entry name" value="Flavin_monoamine_oxidase"/>
</dbReference>
<organism evidence="9 10">
    <name type="scientific">Ciona savignyi</name>
    <name type="common">Pacific transparent sea squirt</name>
    <dbReference type="NCBI Taxonomy" id="51511"/>
    <lineage>
        <taxon>Eukaryota</taxon>
        <taxon>Metazoa</taxon>
        <taxon>Chordata</taxon>
        <taxon>Tunicata</taxon>
        <taxon>Ascidiacea</taxon>
        <taxon>Phlebobranchia</taxon>
        <taxon>Cionidae</taxon>
        <taxon>Ciona</taxon>
    </lineage>
</organism>
<reference evidence="10" key="1">
    <citation type="submission" date="2003-08" db="EMBL/GenBank/DDBJ databases">
        <authorList>
            <person name="Birren B."/>
            <person name="Nusbaum C."/>
            <person name="Abebe A."/>
            <person name="Abouelleil A."/>
            <person name="Adekoya E."/>
            <person name="Ait-zahra M."/>
            <person name="Allen N."/>
            <person name="Allen T."/>
            <person name="An P."/>
            <person name="Anderson M."/>
            <person name="Anderson S."/>
            <person name="Arachchi H."/>
            <person name="Armbruster J."/>
            <person name="Bachantsang P."/>
            <person name="Baldwin J."/>
            <person name="Barry A."/>
            <person name="Bayul T."/>
            <person name="Blitshsteyn B."/>
            <person name="Bloom T."/>
            <person name="Blye J."/>
            <person name="Boguslavskiy L."/>
            <person name="Borowsky M."/>
            <person name="Boukhgalter B."/>
            <person name="Brunache A."/>
            <person name="Butler J."/>
            <person name="Calixte N."/>
            <person name="Calvo S."/>
            <person name="Camarata J."/>
            <person name="Campo K."/>
            <person name="Chang J."/>
            <person name="Cheshatsang Y."/>
            <person name="Citroen M."/>
            <person name="Collymore A."/>
            <person name="Considine T."/>
            <person name="Cook A."/>
            <person name="Cooke P."/>
            <person name="Corum B."/>
            <person name="Cuomo C."/>
            <person name="David R."/>
            <person name="Dawoe T."/>
            <person name="Degray S."/>
            <person name="Dodge S."/>
            <person name="Dooley K."/>
            <person name="Dorje P."/>
            <person name="Dorjee K."/>
            <person name="Dorris L."/>
            <person name="Duffey N."/>
            <person name="Dupes A."/>
            <person name="Elkins T."/>
            <person name="Engels R."/>
            <person name="Erickson J."/>
            <person name="Farina A."/>
            <person name="Faro S."/>
            <person name="Ferreira P."/>
            <person name="Fischer H."/>
            <person name="Fitzgerald M."/>
            <person name="Foley K."/>
            <person name="Gage D."/>
            <person name="Galagan J."/>
            <person name="Gearin G."/>
            <person name="Gnerre S."/>
            <person name="Gnirke A."/>
            <person name="Goyette A."/>
            <person name="Graham J."/>
            <person name="Grandbois E."/>
            <person name="Gyaltsen K."/>
            <person name="Hafez N."/>
            <person name="Hagopian D."/>
            <person name="Hagos B."/>
            <person name="Hall J."/>
            <person name="Hatcher B."/>
            <person name="Heller A."/>
            <person name="Higgins H."/>
            <person name="Honan T."/>
            <person name="Horn A."/>
            <person name="Houde N."/>
            <person name="Hughes L."/>
            <person name="Hulme W."/>
            <person name="Husby E."/>
            <person name="Iliev I."/>
            <person name="Jaffe D."/>
            <person name="Jones C."/>
            <person name="Kamal M."/>
            <person name="Kamat A."/>
            <person name="Kamvysselis M."/>
            <person name="Karlsson E."/>
            <person name="Kells C."/>
            <person name="Kieu A."/>
            <person name="Kisner P."/>
            <person name="Kodira C."/>
            <person name="Kulbokas E."/>
            <person name="Labutti K."/>
            <person name="Lama D."/>
            <person name="Landers T."/>
            <person name="Leger J."/>
            <person name="Levine S."/>
            <person name="Lewis D."/>
            <person name="Lewis T."/>
            <person name="Lindblad-toh K."/>
            <person name="Liu X."/>
            <person name="Lokyitsang T."/>
            <person name="Lokyitsang Y."/>
            <person name="Lucien O."/>
            <person name="Lui A."/>
            <person name="Ma L.J."/>
            <person name="Mabbitt R."/>
            <person name="Macdonald J."/>
            <person name="Maclean C."/>
            <person name="Major J."/>
            <person name="Manning J."/>
            <person name="Marabella R."/>
            <person name="Maru K."/>
            <person name="Matthews C."/>
            <person name="Mauceli E."/>
            <person name="Mccarthy M."/>
            <person name="Mcdonough S."/>
            <person name="Mcghee T."/>
            <person name="Meldrim J."/>
            <person name="Meneus L."/>
            <person name="Mesirov J."/>
            <person name="Mihalev A."/>
            <person name="Mihova T."/>
            <person name="Mikkelsen T."/>
            <person name="Mlenga V."/>
            <person name="Moru K."/>
            <person name="Mozes J."/>
            <person name="Mulrain L."/>
            <person name="Munson G."/>
            <person name="Naylor J."/>
            <person name="Newes C."/>
            <person name="Nguyen C."/>
            <person name="Nguyen N."/>
            <person name="Nguyen T."/>
            <person name="Nicol R."/>
            <person name="Nielsen C."/>
            <person name="Nizzari M."/>
            <person name="Norbu C."/>
            <person name="Norbu N."/>
            <person name="O'donnell P."/>
            <person name="Okoawo O."/>
            <person name="O'leary S."/>
            <person name="Omotosho B."/>
            <person name="O'neill K."/>
            <person name="Osman S."/>
            <person name="Parker S."/>
            <person name="Perrin D."/>
            <person name="Phunkhang P."/>
            <person name="Piqani B."/>
            <person name="Purcell S."/>
            <person name="Rachupka T."/>
            <person name="Ramasamy U."/>
            <person name="Rameau R."/>
            <person name="Ray V."/>
            <person name="Raymond C."/>
            <person name="Retta R."/>
            <person name="Richardson S."/>
            <person name="Rise C."/>
            <person name="Rodriguez J."/>
            <person name="Rogers J."/>
            <person name="Rogov P."/>
            <person name="Rutman M."/>
            <person name="Schupbach R."/>
            <person name="Seaman C."/>
            <person name="Settipalli S."/>
            <person name="Sharpe T."/>
            <person name="Sheridan J."/>
            <person name="Sherpa N."/>
            <person name="Shi J."/>
            <person name="Smirnov S."/>
            <person name="Smith C."/>
            <person name="Sougnez C."/>
            <person name="Spencer B."/>
            <person name="Stalker J."/>
            <person name="Stange-thomann N."/>
            <person name="Stavropoulos S."/>
            <person name="Stetson K."/>
            <person name="Stone C."/>
            <person name="Stone S."/>
            <person name="Stubbs M."/>
            <person name="Talamas J."/>
            <person name="Tchuinga P."/>
            <person name="Tenzing P."/>
            <person name="Tesfaye S."/>
            <person name="Theodore J."/>
            <person name="Thoulutsang Y."/>
            <person name="Topham K."/>
            <person name="Towey S."/>
            <person name="Tsamla T."/>
            <person name="Tsomo N."/>
            <person name="Vallee D."/>
            <person name="Vassiliev H."/>
            <person name="Venkataraman V."/>
            <person name="Vinson J."/>
            <person name="Vo A."/>
            <person name="Wade C."/>
            <person name="Wang S."/>
            <person name="Wangchuk T."/>
            <person name="Wangdi T."/>
            <person name="Whittaker C."/>
            <person name="Wilkinson J."/>
            <person name="Wu Y."/>
            <person name="Wyman D."/>
            <person name="Yadav S."/>
            <person name="Yang S."/>
            <person name="Yang X."/>
            <person name="Yeager S."/>
            <person name="Yee E."/>
            <person name="Young G."/>
            <person name="Zainoun J."/>
            <person name="Zembeck L."/>
            <person name="Zimmer A."/>
            <person name="Zody M."/>
            <person name="Lander E."/>
        </authorList>
    </citation>
    <scope>NUCLEOTIDE SEQUENCE [LARGE SCALE GENOMIC DNA]</scope>
</reference>
<evidence type="ECO:0000256" key="5">
    <source>
        <dbReference type="ARBA" id="ARBA00022630"/>
    </source>
</evidence>
<dbReference type="Pfam" id="PF01593">
    <property type="entry name" value="Amino_oxidase"/>
    <property type="match status" value="1"/>
</dbReference>
<dbReference type="eggNOG" id="KOG0685">
    <property type="taxonomic scope" value="Eukaryota"/>
</dbReference>
<keyword evidence="6" id="KW-0274">FAD</keyword>
<dbReference type="GO" id="GO:0005737">
    <property type="term" value="C:cytoplasm"/>
    <property type="evidence" value="ECO:0007669"/>
    <property type="project" value="UniProtKB-SubCell"/>
</dbReference>
<dbReference type="STRING" id="51511.ENSCSAVP00000019241"/>
<dbReference type="PANTHER" id="PTHR10742:SF405">
    <property type="entry name" value="PEROXISOMAL N(1)-ACETYL-SPERMINE_SPERMIDINE OXIDASE"/>
    <property type="match status" value="1"/>
</dbReference>
<keyword evidence="10" id="KW-1185">Reference proteome</keyword>
<dbReference type="GO" id="GO:0046592">
    <property type="term" value="F:polyamine oxidase activity"/>
    <property type="evidence" value="ECO:0007669"/>
    <property type="project" value="TreeGrafter"/>
</dbReference>
<evidence type="ECO:0000259" key="8">
    <source>
        <dbReference type="Pfam" id="PF01593"/>
    </source>
</evidence>
<dbReference type="PRINTS" id="PR00420">
    <property type="entry name" value="RNGMNOXGNASE"/>
</dbReference>
<dbReference type="HOGENOM" id="CLU_1172962_0_0_1"/>
<evidence type="ECO:0000313" key="10">
    <source>
        <dbReference type="Proteomes" id="UP000007875"/>
    </source>
</evidence>
<name>H2ZNS5_CIOSA</name>
<evidence type="ECO:0000256" key="4">
    <source>
        <dbReference type="ARBA" id="ARBA00022490"/>
    </source>
</evidence>
<dbReference type="Gene3D" id="3.90.660.10">
    <property type="match status" value="1"/>
</dbReference>
<reference evidence="9" key="3">
    <citation type="submission" date="2025-09" db="UniProtKB">
        <authorList>
            <consortium name="Ensembl"/>
        </authorList>
    </citation>
    <scope>IDENTIFICATION</scope>
</reference>
<evidence type="ECO:0000256" key="1">
    <source>
        <dbReference type="ARBA" id="ARBA00001974"/>
    </source>
</evidence>
<keyword evidence="4" id="KW-0963">Cytoplasm</keyword>
<accession>H2ZNS5</accession>
<dbReference type="Proteomes" id="UP000007875">
    <property type="component" value="Unassembled WGS sequence"/>
</dbReference>
<dbReference type="SUPFAM" id="SSF51905">
    <property type="entry name" value="FAD/NAD(P)-binding domain"/>
    <property type="match status" value="1"/>
</dbReference>
<reference evidence="9" key="2">
    <citation type="submission" date="2025-08" db="UniProtKB">
        <authorList>
            <consortium name="Ensembl"/>
        </authorList>
    </citation>
    <scope>IDENTIFICATION</scope>
</reference>
<evidence type="ECO:0000256" key="7">
    <source>
        <dbReference type="ARBA" id="ARBA00023002"/>
    </source>
</evidence>
<dbReference type="PANTHER" id="PTHR10742">
    <property type="entry name" value="FLAVIN MONOAMINE OXIDASE"/>
    <property type="match status" value="1"/>
</dbReference>
<evidence type="ECO:0000256" key="3">
    <source>
        <dbReference type="ARBA" id="ARBA00005995"/>
    </source>
</evidence>
<evidence type="ECO:0000313" key="9">
    <source>
        <dbReference type="Ensembl" id="ENSCSAVP00000019241.1"/>
    </source>
</evidence>
<dbReference type="InterPro" id="IPR036188">
    <property type="entry name" value="FAD/NAD-bd_sf"/>
</dbReference>
<dbReference type="InParanoid" id="H2ZNS5"/>
<evidence type="ECO:0000256" key="2">
    <source>
        <dbReference type="ARBA" id="ARBA00004496"/>
    </source>
</evidence>
<dbReference type="OMA" id="YGEYFIN"/>
<dbReference type="AlphaFoldDB" id="H2ZNS5"/>
<keyword evidence="5" id="KW-0285">Flavoprotein</keyword>
<comment type="similarity">
    <text evidence="3">Belongs to the flavin monoamine oxidase family.</text>
</comment>
<keyword evidence="7" id="KW-0560">Oxidoreductase</keyword>
<dbReference type="GeneTree" id="ENSGT00940000167615"/>